<dbReference type="InterPro" id="IPR006680">
    <property type="entry name" value="Amidohydro-rel"/>
</dbReference>
<gene>
    <name evidence="2" type="ORF">EOD42_12760</name>
</gene>
<evidence type="ECO:0000313" key="3">
    <source>
        <dbReference type="Proteomes" id="UP000282957"/>
    </source>
</evidence>
<dbReference type="OrthoDB" id="9787654at2"/>
<protein>
    <submittedName>
        <fullName evidence="2">Hydrolase</fullName>
    </submittedName>
</protein>
<dbReference type="InterPro" id="IPR032466">
    <property type="entry name" value="Metal_Hydrolase"/>
</dbReference>
<dbReference type="InterPro" id="IPR052358">
    <property type="entry name" value="Aro_Compnd_Degr_Hydrolases"/>
</dbReference>
<dbReference type="SUPFAM" id="SSF51556">
    <property type="entry name" value="Metallo-dependent hydrolases"/>
    <property type="match status" value="1"/>
</dbReference>
<organism evidence="2 3">
    <name type="scientific">Rhodovarius crocodyli</name>
    <dbReference type="NCBI Taxonomy" id="1979269"/>
    <lineage>
        <taxon>Bacteria</taxon>
        <taxon>Pseudomonadati</taxon>
        <taxon>Pseudomonadota</taxon>
        <taxon>Alphaproteobacteria</taxon>
        <taxon>Acetobacterales</taxon>
        <taxon>Roseomonadaceae</taxon>
        <taxon>Rhodovarius</taxon>
    </lineage>
</organism>
<dbReference type="GO" id="GO:0016787">
    <property type="term" value="F:hydrolase activity"/>
    <property type="evidence" value="ECO:0007669"/>
    <property type="project" value="UniProtKB-KW"/>
</dbReference>
<evidence type="ECO:0000313" key="2">
    <source>
        <dbReference type="EMBL" id="RVT95996.1"/>
    </source>
</evidence>
<dbReference type="Proteomes" id="UP000282957">
    <property type="component" value="Unassembled WGS sequence"/>
</dbReference>
<proteinExistence type="predicted"/>
<dbReference type="Pfam" id="PF04909">
    <property type="entry name" value="Amidohydro_2"/>
    <property type="match status" value="1"/>
</dbReference>
<sequence length="288" mass="31289">MYEYDCVPARAVTGTPRFRAPAGACDCHFHIFGPYEQYPLSATRPYTPPPATIPHYLSMAEKLGMERMVVVQASVSGTDNAVTLDAVRGFGLDRARAVVVVDDSVTDAQLREMHARGARGVRFNAVSGNGTPVEQLKGLAARIAPLGWHIQIYAHGAGMAALLPVLAELPVEVVLDHMAGAPAAEGPSGPIAAGVRKLMENGRTWVKLCGYRASSPPFNDLAPLARAYYAARPDRCVWGTDWPHTQMTDPAAMYDDAVLLDWLADWFPDALDRQRILVDNATALYFRA</sequence>
<name>A0A437MEF4_9PROT</name>
<evidence type="ECO:0000259" key="1">
    <source>
        <dbReference type="Pfam" id="PF04909"/>
    </source>
</evidence>
<comment type="caution">
    <text evidence="2">The sequence shown here is derived from an EMBL/GenBank/DDBJ whole genome shotgun (WGS) entry which is preliminary data.</text>
</comment>
<dbReference type="EMBL" id="SACL01000004">
    <property type="protein sequence ID" value="RVT95996.1"/>
    <property type="molecule type" value="Genomic_DNA"/>
</dbReference>
<accession>A0A437MEF4</accession>
<keyword evidence="2" id="KW-0378">Hydrolase</keyword>
<reference evidence="2 3" key="1">
    <citation type="submission" date="2019-01" db="EMBL/GenBank/DDBJ databases">
        <authorList>
            <person name="Chen W.-M."/>
        </authorList>
    </citation>
    <scope>NUCLEOTIDE SEQUENCE [LARGE SCALE GENOMIC DNA]</scope>
    <source>
        <strain evidence="2 3">CCP-6</strain>
    </source>
</reference>
<dbReference type="PANTHER" id="PTHR35563">
    <property type="entry name" value="BARREL METAL-DEPENDENT HYDROLASE, PUTATIVE (AFU_ORTHOLOGUE AFUA_1G16240)-RELATED"/>
    <property type="match status" value="1"/>
</dbReference>
<dbReference type="AlphaFoldDB" id="A0A437MEF4"/>
<dbReference type="RefSeq" id="WP_127787929.1">
    <property type="nucleotide sequence ID" value="NZ_SACL01000004.1"/>
</dbReference>
<dbReference type="PANTHER" id="PTHR35563:SF2">
    <property type="entry name" value="BARREL METAL-DEPENDENT HYDROLASE, PUTATIVE (AFU_ORTHOLOGUE AFUA_1G16240)-RELATED"/>
    <property type="match status" value="1"/>
</dbReference>
<dbReference type="Gene3D" id="3.20.20.140">
    <property type="entry name" value="Metal-dependent hydrolases"/>
    <property type="match status" value="1"/>
</dbReference>
<keyword evidence="3" id="KW-1185">Reference proteome</keyword>
<feature type="domain" description="Amidohydrolase-related" evidence="1">
    <location>
        <begin position="25"/>
        <end position="286"/>
    </location>
</feature>